<evidence type="ECO:0000259" key="5">
    <source>
        <dbReference type="PROSITE" id="PS50887"/>
    </source>
</evidence>
<dbReference type="KEGG" id="ncu:F0U83_07470"/>
<dbReference type="Pfam" id="PF00990">
    <property type="entry name" value="GGDEF"/>
    <property type="match status" value="1"/>
</dbReference>
<proteinExistence type="predicted"/>
<dbReference type="GO" id="GO:0071111">
    <property type="term" value="F:cyclic-guanylate-specific phosphodiesterase activity"/>
    <property type="evidence" value="ECO:0007669"/>
    <property type="project" value="InterPro"/>
</dbReference>
<evidence type="ECO:0000256" key="2">
    <source>
        <dbReference type="SAM" id="Phobius"/>
    </source>
</evidence>
<dbReference type="FunFam" id="3.30.70.270:FF:000001">
    <property type="entry name" value="Diguanylate cyclase domain protein"/>
    <property type="match status" value="1"/>
</dbReference>
<evidence type="ECO:0000259" key="3">
    <source>
        <dbReference type="PROSITE" id="PS50883"/>
    </source>
</evidence>
<dbReference type="SUPFAM" id="SSF55073">
    <property type="entry name" value="Nucleotide cyclase"/>
    <property type="match status" value="1"/>
</dbReference>
<dbReference type="AlphaFoldDB" id="A0A5P1RAB0"/>
<dbReference type="InterPro" id="IPR050706">
    <property type="entry name" value="Cyclic-di-GMP_PDE-like"/>
</dbReference>
<dbReference type="Pfam" id="PF00563">
    <property type="entry name" value="EAL"/>
    <property type="match status" value="1"/>
</dbReference>
<accession>A0A5P1RAB0</accession>
<comment type="cofactor">
    <cofactor evidence="1">
        <name>Mg(2+)</name>
        <dbReference type="ChEBI" id="CHEBI:18420"/>
    </cofactor>
</comment>
<reference evidence="6 7" key="1">
    <citation type="journal article" date="2019" name="Biochem. Eng. J.">
        <title>Metabolic engineering of the marine bacteria Neptunomonas concharum for the production of acetoin and meso-2,3-butanediol from acetate.</title>
        <authorList>
            <person name="Li W."/>
            <person name="Pu N."/>
            <person name="Liu C.-X."/>
            <person name="Yuan Q.-P."/>
            <person name="Li Z.-J."/>
        </authorList>
    </citation>
    <scope>NUCLEOTIDE SEQUENCE [LARGE SCALE GENOMIC DNA]</scope>
    <source>
        <strain evidence="6 7">JCM17730</strain>
    </source>
</reference>
<dbReference type="NCBIfam" id="TIGR00254">
    <property type="entry name" value="GGDEF"/>
    <property type="match status" value="1"/>
</dbReference>
<evidence type="ECO:0000259" key="4">
    <source>
        <dbReference type="PROSITE" id="PS50885"/>
    </source>
</evidence>
<dbReference type="Pfam" id="PF00672">
    <property type="entry name" value="HAMP"/>
    <property type="match status" value="1"/>
</dbReference>
<keyword evidence="2" id="KW-1133">Transmembrane helix</keyword>
<dbReference type="CDD" id="cd06225">
    <property type="entry name" value="HAMP"/>
    <property type="match status" value="1"/>
</dbReference>
<name>A0A5P1RAB0_9GAMM</name>
<dbReference type="OrthoDB" id="9804951at2"/>
<dbReference type="Gene3D" id="3.30.70.270">
    <property type="match status" value="1"/>
</dbReference>
<dbReference type="InterPro" id="IPR035919">
    <property type="entry name" value="EAL_sf"/>
</dbReference>
<keyword evidence="2" id="KW-0472">Membrane</keyword>
<keyword evidence="7" id="KW-1185">Reference proteome</keyword>
<dbReference type="Gene3D" id="6.10.340.10">
    <property type="match status" value="1"/>
</dbReference>
<dbReference type="CDD" id="cd01948">
    <property type="entry name" value="EAL"/>
    <property type="match status" value="1"/>
</dbReference>
<feature type="domain" description="EAL" evidence="3">
    <location>
        <begin position="669"/>
        <end position="923"/>
    </location>
</feature>
<dbReference type="Proteomes" id="UP000324760">
    <property type="component" value="Chromosome"/>
</dbReference>
<dbReference type="SUPFAM" id="SSF141868">
    <property type="entry name" value="EAL domain-like"/>
    <property type="match status" value="1"/>
</dbReference>
<dbReference type="GO" id="GO:0007165">
    <property type="term" value="P:signal transduction"/>
    <property type="evidence" value="ECO:0007669"/>
    <property type="project" value="InterPro"/>
</dbReference>
<dbReference type="GO" id="GO:0016020">
    <property type="term" value="C:membrane"/>
    <property type="evidence" value="ECO:0007669"/>
    <property type="project" value="InterPro"/>
</dbReference>
<dbReference type="InterPro" id="IPR000160">
    <property type="entry name" value="GGDEF_dom"/>
</dbReference>
<dbReference type="CDD" id="cd01949">
    <property type="entry name" value="GGDEF"/>
    <property type="match status" value="1"/>
</dbReference>
<dbReference type="RefSeq" id="WP_138987172.1">
    <property type="nucleotide sequence ID" value="NZ_CP043869.1"/>
</dbReference>
<dbReference type="InterPro" id="IPR003660">
    <property type="entry name" value="HAMP_dom"/>
</dbReference>
<evidence type="ECO:0000313" key="6">
    <source>
        <dbReference type="EMBL" id="QEQ96560.1"/>
    </source>
</evidence>
<dbReference type="EMBL" id="CP043869">
    <property type="protein sequence ID" value="QEQ96560.1"/>
    <property type="molecule type" value="Genomic_DNA"/>
</dbReference>
<dbReference type="PANTHER" id="PTHR33121">
    <property type="entry name" value="CYCLIC DI-GMP PHOSPHODIESTERASE PDEF"/>
    <property type="match status" value="1"/>
</dbReference>
<dbReference type="SUPFAM" id="SSF158472">
    <property type="entry name" value="HAMP domain-like"/>
    <property type="match status" value="1"/>
</dbReference>
<dbReference type="PROSITE" id="PS50885">
    <property type="entry name" value="HAMP"/>
    <property type="match status" value="1"/>
</dbReference>
<dbReference type="SMART" id="SM00052">
    <property type="entry name" value="EAL"/>
    <property type="match status" value="1"/>
</dbReference>
<evidence type="ECO:0000256" key="1">
    <source>
        <dbReference type="ARBA" id="ARBA00001946"/>
    </source>
</evidence>
<dbReference type="InterPro" id="IPR001633">
    <property type="entry name" value="EAL_dom"/>
</dbReference>
<feature type="domain" description="GGDEF" evidence="5">
    <location>
        <begin position="528"/>
        <end position="660"/>
    </location>
</feature>
<dbReference type="SMART" id="SM00304">
    <property type="entry name" value="HAMP"/>
    <property type="match status" value="1"/>
</dbReference>
<organism evidence="6 7">
    <name type="scientific">Neptunomonas concharum</name>
    <dbReference type="NCBI Taxonomy" id="1031538"/>
    <lineage>
        <taxon>Bacteria</taxon>
        <taxon>Pseudomonadati</taxon>
        <taxon>Pseudomonadota</taxon>
        <taxon>Gammaproteobacteria</taxon>
        <taxon>Oceanospirillales</taxon>
        <taxon>Oceanospirillaceae</taxon>
        <taxon>Neptunomonas</taxon>
    </lineage>
</organism>
<evidence type="ECO:0000313" key="7">
    <source>
        <dbReference type="Proteomes" id="UP000324760"/>
    </source>
</evidence>
<dbReference type="SMART" id="SM00267">
    <property type="entry name" value="GGDEF"/>
    <property type="match status" value="1"/>
</dbReference>
<protein>
    <submittedName>
        <fullName evidence="6">EAL domain-containing protein</fullName>
    </submittedName>
</protein>
<keyword evidence="2" id="KW-0812">Transmembrane</keyword>
<dbReference type="InterPro" id="IPR029787">
    <property type="entry name" value="Nucleotide_cyclase"/>
</dbReference>
<dbReference type="PROSITE" id="PS50887">
    <property type="entry name" value="GGDEF"/>
    <property type="match status" value="1"/>
</dbReference>
<feature type="transmembrane region" description="Helical" evidence="2">
    <location>
        <begin position="16"/>
        <end position="36"/>
    </location>
</feature>
<dbReference type="Gene3D" id="3.20.20.450">
    <property type="entry name" value="EAL domain"/>
    <property type="match status" value="1"/>
</dbReference>
<feature type="domain" description="HAMP" evidence="4">
    <location>
        <begin position="284"/>
        <end position="336"/>
    </location>
</feature>
<dbReference type="PANTHER" id="PTHR33121:SF71">
    <property type="entry name" value="OXYGEN SENSOR PROTEIN DOSP"/>
    <property type="match status" value="1"/>
</dbReference>
<gene>
    <name evidence="6" type="ORF">F0U83_07470</name>
</gene>
<dbReference type="PROSITE" id="PS50883">
    <property type="entry name" value="EAL"/>
    <property type="match status" value="1"/>
</dbReference>
<sequence length="933" mass="107129">MKLELSAFKSRIGRRLFLLFLIVIFIPLFVTGLSSFKEVSQLISYEHKESLRRTSQEYGLSLFRRLSDARRYLSIALTDLTDSTPINDDEWALLKVFFNQLHIYRDKQHKLSLLGSDIDASLSQTLATLGDERLFLVNQGDYQDVWLVERLELDGSQYIAAAQLKEEFAWPETELGAYESLCIALMSGATIHCTEPMPNEKIQQVITQPNTPTLSWTNTHGTKMLASYWALFMDHQFRVPDWYIITNKPESIVLSQLTAFARTYIPGALLALLLIVLLSVISIRRYLKPVDALIKGTQALSENDLTYRIQLNTNDEYQELAESFNAMARKLEDEFKVNSTLSSIDRRILVKTDIHACAREILQSLSMLSFPNNACIFIFDPFLQPEQVIFHYNYTHNTFTDIPTNLDQLRNSLQHHSQGENSISCSADQVQAWFPQSRWPSKQESYRFYPLFHGNQLMSGLLIGQTEKQRHARFPEFLTHTAVVFNALHREKMLERQANYDKLTGLYNRSYFQFSVNQRLKSRDAPGYQASMLFIDLDRFKNINDTLGHHTGDQLLIEAGQRILKHLPEDTIASRFGGDEFTVFIPYLPQDALASLAQRLIQKISEIYRLGDYSANISASIGISRFPQDAESFESLLRCADMAMYQAKAKGKECFEFYSQDLSIALEHRTKLERYLRSAIDNDYMKVVYQPKVDIQNRCLSGFEALSRFIHPTAGFISPEEVFTIAEETGMVMELGYHVMISAMKQQAAWQHAGIWQGRMAINISPIQLFDIHFLEHLDQAIYSSGVKPEHIELEITEGVFLDNMQKATERLNQIREKGITIAIDDFGTGYSSLSYISNLPIDNLKIDRSFILQLEKDKRYKGVISSIITMAQHLNLRVTAEGIENLEHLYFMIDHQCNDIQGYLYSKPLNAEESEALLRNPQTEKLFILTAL</sequence>
<dbReference type="InterPro" id="IPR043128">
    <property type="entry name" value="Rev_trsase/Diguanyl_cyclase"/>
</dbReference>